<sequence length="192" mass="21820">MISQRNLLWLVPLVLLVTFPLWRIPLASFLTPRGGYDPAYANVDNETHNFTMDKVRVQQIHSGKKSAEIRAENARTGDKPDEYMMTGVDTDIYDNEGEITNITADRGLYNVETKQLTLIDNVVINKTKDKQSLYTDLLYYDDEKRTVWCPGATRLVAEDAEIHGGSLRYDVETGQYEIGGRVRSVIEGFSRP</sequence>
<proteinExistence type="predicted"/>
<accession>A0A840V1A2</accession>
<evidence type="ECO:0000256" key="2">
    <source>
        <dbReference type="ARBA" id="ARBA00022519"/>
    </source>
</evidence>
<dbReference type="PANTHER" id="PTHR37481:SF1">
    <property type="entry name" value="LIPOPOLYSACCHARIDE EXPORT SYSTEM PROTEIN LPTC"/>
    <property type="match status" value="1"/>
</dbReference>
<keyword evidence="1" id="KW-1003">Cell membrane</keyword>
<dbReference type="InterPro" id="IPR010664">
    <property type="entry name" value="LipoPS_assembly_LptC-rel"/>
</dbReference>
<keyword evidence="5" id="KW-0472">Membrane</keyword>
<gene>
    <name evidence="6" type="ORF">HNQ81_001195</name>
</gene>
<comment type="caution">
    <text evidence="6">The sequence shown here is derived from an EMBL/GenBank/DDBJ whole genome shotgun (WGS) entry which is preliminary data.</text>
</comment>
<dbReference type="Proteomes" id="UP000539642">
    <property type="component" value="Unassembled WGS sequence"/>
</dbReference>
<evidence type="ECO:0000313" key="6">
    <source>
        <dbReference type="EMBL" id="MBB5347479.1"/>
    </source>
</evidence>
<dbReference type="EMBL" id="JACHEO010000004">
    <property type="protein sequence ID" value="MBB5347479.1"/>
    <property type="molecule type" value="Genomic_DNA"/>
</dbReference>
<dbReference type="Gene3D" id="2.60.450.10">
    <property type="entry name" value="Lipopolysaccharide (LPS) transport protein A like domain"/>
    <property type="match status" value="1"/>
</dbReference>
<dbReference type="NCBIfam" id="TIGR04409">
    <property type="entry name" value="LptC_YrbK"/>
    <property type="match status" value="1"/>
</dbReference>
<keyword evidence="2" id="KW-0997">Cell inner membrane</keyword>
<evidence type="ECO:0000256" key="4">
    <source>
        <dbReference type="ARBA" id="ARBA00022989"/>
    </source>
</evidence>
<protein>
    <submittedName>
        <fullName evidence="6">LPS export ABC transporter protein LptC</fullName>
    </submittedName>
</protein>
<keyword evidence="7" id="KW-1185">Reference proteome</keyword>
<dbReference type="PANTHER" id="PTHR37481">
    <property type="entry name" value="LIPOPOLYSACCHARIDE EXPORT SYSTEM PROTEIN LPTC"/>
    <property type="match status" value="1"/>
</dbReference>
<evidence type="ECO:0000256" key="1">
    <source>
        <dbReference type="ARBA" id="ARBA00022475"/>
    </source>
</evidence>
<evidence type="ECO:0000256" key="3">
    <source>
        <dbReference type="ARBA" id="ARBA00022692"/>
    </source>
</evidence>
<evidence type="ECO:0000256" key="5">
    <source>
        <dbReference type="ARBA" id="ARBA00023136"/>
    </source>
</evidence>
<keyword evidence="4" id="KW-1133">Transmembrane helix</keyword>
<evidence type="ECO:0000313" key="7">
    <source>
        <dbReference type="Proteomes" id="UP000539642"/>
    </source>
</evidence>
<dbReference type="InterPro" id="IPR026265">
    <property type="entry name" value="LptC"/>
</dbReference>
<keyword evidence="3" id="KW-0812">Transmembrane</keyword>
<dbReference type="GO" id="GO:0030288">
    <property type="term" value="C:outer membrane-bounded periplasmic space"/>
    <property type="evidence" value="ECO:0007669"/>
    <property type="project" value="TreeGrafter"/>
</dbReference>
<dbReference type="GO" id="GO:0005886">
    <property type="term" value="C:plasma membrane"/>
    <property type="evidence" value="ECO:0007669"/>
    <property type="project" value="InterPro"/>
</dbReference>
<dbReference type="GO" id="GO:0015221">
    <property type="term" value="F:lipopolysaccharide transmembrane transporter activity"/>
    <property type="evidence" value="ECO:0007669"/>
    <property type="project" value="InterPro"/>
</dbReference>
<dbReference type="Pfam" id="PF06835">
    <property type="entry name" value="LptC"/>
    <property type="match status" value="1"/>
</dbReference>
<dbReference type="AlphaFoldDB" id="A0A840V1A2"/>
<name>A0A840V1A2_9BACT</name>
<organism evidence="6 7">
    <name type="scientific">Desulfoprunum benzoelyticum</name>
    <dbReference type="NCBI Taxonomy" id="1506996"/>
    <lineage>
        <taxon>Bacteria</taxon>
        <taxon>Pseudomonadati</taxon>
        <taxon>Thermodesulfobacteriota</taxon>
        <taxon>Desulfobulbia</taxon>
        <taxon>Desulfobulbales</taxon>
        <taxon>Desulfobulbaceae</taxon>
        <taxon>Desulfoprunum</taxon>
    </lineage>
</organism>
<reference evidence="6 7" key="1">
    <citation type="submission" date="2020-08" db="EMBL/GenBank/DDBJ databases">
        <title>Genomic Encyclopedia of Type Strains, Phase IV (KMG-IV): sequencing the most valuable type-strain genomes for metagenomic binning, comparative biology and taxonomic classification.</title>
        <authorList>
            <person name="Goeker M."/>
        </authorList>
    </citation>
    <scope>NUCLEOTIDE SEQUENCE [LARGE SCALE GENOMIC DNA]</scope>
    <source>
        <strain evidence="6 7">DSM 28570</strain>
    </source>
</reference>
<dbReference type="InterPro" id="IPR052363">
    <property type="entry name" value="LPS_export_LptC"/>
</dbReference>
<dbReference type="RefSeq" id="WP_183349276.1">
    <property type="nucleotide sequence ID" value="NZ_JACHEO010000004.1"/>
</dbReference>
<dbReference type="GO" id="GO:0017089">
    <property type="term" value="F:glycolipid transfer activity"/>
    <property type="evidence" value="ECO:0007669"/>
    <property type="project" value="TreeGrafter"/>
</dbReference>